<accession>A0AA36FW48</accession>
<keyword evidence="2" id="KW-1185">Reference proteome</keyword>
<protein>
    <submittedName>
        <fullName evidence="1">Uncharacterized protein</fullName>
    </submittedName>
</protein>
<feature type="non-terminal residue" evidence="1">
    <location>
        <position position="1"/>
    </location>
</feature>
<reference evidence="1" key="1">
    <citation type="submission" date="2023-06" db="EMBL/GenBank/DDBJ databases">
        <authorList>
            <person name="Delattre M."/>
        </authorList>
    </citation>
    <scope>NUCLEOTIDE SEQUENCE</scope>
    <source>
        <strain evidence="1">AF72</strain>
    </source>
</reference>
<evidence type="ECO:0000313" key="1">
    <source>
        <dbReference type="EMBL" id="CAJ0569395.1"/>
    </source>
</evidence>
<name>A0AA36FW48_9BILA</name>
<evidence type="ECO:0000313" key="2">
    <source>
        <dbReference type="Proteomes" id="UP001177023"/>
    </source>
</evidence>
<feature type="non-terminal residue" evidence="1">
    <location>
        <position position="101"/>
    </location>
</feature>
<sequence>LTGGAENDVLPPGFVFDKIREENLDIIFGQLELYLKLLGIDISDALFAKISYDIYQEISNFANLGRHEMYKETMIRWARSRISRLTLTGTSFSRILQPDNR</sequence>
<proteinExistence type="predicted"/>
<dbReference type="EMBL" id="CATQJA010002022">
    <property type="protein sequence ID" value="CAJ0569395.1"/>
    <property type="molecule type" value="Genomic_DNA"/>
</dbReference>
<dbReference type="AlphaFoldDB" id="A0AA36FW48"/>
<dbReference type="Proteomes" id="UP001177023">
    <property type="component" value="Unassembled WGS sequence"/>
</dbReference>
<gene>
    <name evidence="1" type="ORF">MSPICULIGERA_LOCUS7876</name>
</gene>
<organism evidence="1 2">
    <name type="scientific">Mesorhabditis spiculigera</name>
    <dbReference type="NCBI Taxonomy" id="96644"/>
    <lineage>
        <taxon>Eukaryota</taxon>
        <taxon>Metazoa</taxon>
        <taxon>Ecdysozoa</taxon>
        <taxon>Nematoda</taxon>
        <taxon>Chromadorea</taxon>
        <taxon>Rhabditida</taxon>
        <taxon>Rhabditina</taxon>
        <taxon>Rhabditomorpha</taxon>
        <taxon>Rhabditoidea</taxon>
        <taxon>Rhabditidae</taxon>
        <taxon>Mesorhabditinae</taxon>
        <taxon>Mesorhabditis</taxon>
    </lineage>
</organism>
<comment type="caution">
    <text evidence="1">The sequence shown here is derived from an EMBL/GenBank/DDBJ whole genome shotgun (WGS) entry which is preliminary data.</text>
</comment>